<gene>
    <name evidence="1" type="primary">85</name>
    <name evidence="1" type="ORF">PBI_KIMONA_85</name>
</gene>
<dbReference type="EMBL" id="MF472895">
    <property type="protein sequence ID" value="ASZ75521.1"/>
    <property type="molecule type" value="Genomic_DNA"/>
</dbReference>
<sequence>MDIRKAIIPHASVDQQGRALALVLTPDRWEYVPHTELDL</sequence>
<name>A0A249XU66_9CAUD</name>
<dbReference type="GeneID" id="64872049"/>
<reference evidence="2" key="1">
    <citation type="submission" date="2017-07" db="EMBL/GenBank/DDBJ databases">
        <authorList>
            <person name="Sun Z.S."/>
            <person name="Albrecht U."/>
            <person name="Echele G."/>
            <person name="Lee C.C."/>
        </authorList>
    </citation>
    <scope>NUCLEOTIDE SEQUENCE [LARGE SCALE GENOMIC DNA]</scope>
</reference>
<dbReference type="KEGG" id="vg:64872049"/>
<evidence type="ECO:0000313" key="2">
    <source>
        <dbReference type="Proteomes" id="UP000222598"/>
    </source>
</evidence>
<evidence type="ECO:0000313" key="1">
    <source>
        <dbReference type="EMBL" id="ASZ75521.1"/>
    </source>
</evidence>
<organism evidence="1 2">
    <name type="scientific">Mycobacterium phage Kimona</name>
    <dbReference type="NCBI Taxonomy" id="2024295"/>
    <lineage>
        <taxon>Viruses</taxon>
        <taxon>Duplodnaviria</taxon>
        <taxon>Heunggongvirae</taxon>
        <taxon>Uroviricota</taxon>
        <taxon>Caudoviricetes</taxon>
        <taxon>Kimonavirus</taxon>
        <taxon>Kimonavirus kimona</taxon>
    </lineage>
</organism>
<keyword evidence="2" id="KW-1185">Reference proteome</keyword>
<accession>A0A249XU66</accession>
<protein>
    <submittedName>
        <fullName evidence="1">Uncharacterized protein</fullName>
    </submittedName>
</protein>
<dbReference type="RefSeq" id="YP_010062384.1">
    <property type="nucleotide sequence ID" value="NC_054793.1"/>
</dbReference>
<dbReference type="Proteomes" id="UP000222598">
    <property type="component" value="Segment"/>
</dbReference>
<proteinExistence type="predicted"/>